<dbReference type="EMBL" id="AP024485">
    <property type="protein sequence ID" value="BCS89983.1"/>
    <property type="molecule type" value="Genomic_DNA"/>
</dbReference>
<name>A0ABM7PAC4_9BACT</name>
<organism evidence="1 2">
    <name type="scientific">Pseudodesulfovibrio sediminis</name>
    <dbReference type="NCBI Taxonomy" id="2810563"/>
    <lineage>
        <taxon>Bacteria</taxon>
        <taxon>Pseudomonadati</taxon>
        <taxon>Thermodesulfobacteriota</taxon>
        <taxon>Desulfovibrionia</taxon>
        <taxon>Desulfovibrionales</taxon>
        <taxon>Desulfovibrionaceae</taxon>
    </lineage>
</organism>
<keyword evidence="2" id="KW-1185">Reference proteome</keyword>
<gene>
    <name evidence="1" type="ORF">PSDVSF_32250</name>
</gene>
<accession>A0ABM7PAC4</accession>
<protein>
    <submittedName>
        <fullName evidence="1">Uncharacterized protein</fullName>
    </submittedName>
</protein>
<sequence length="54" mass="5965">MMEPDQALNRVSLVVHSLRYLSNQLERVGLAALLNLLANDLDACLEALDSARNN</sequence>
<reference evidence="1" key="1">
    <citation type="journal article" date="2022" name="Arch. Microbiol.">
        <title>Pseudodesulfovibrio sediminis sp. nov., a mesophilic and neutrophilic sulfate-reducing bacterium isolated from sediment of a brackish lake.</title>
        <authorList>
            <person name="Takahashi A."/>
            <person name="Kojima H."/>
            <person name="Watanabe M."/>
            <person name="Fukui M."/>
        </authorList>
    </citation>
    <scope>NUCLEOTIDE SEQUENCE</scope>
    <source>
        <strain evidence="1">SF6</strain>
    </source>
</reference>
<proteinExistence type="predicted"/>
<evidence type="ECO:0000313" key="2">
    <source>
        <dbReference type="Proteomes" id="UP001053296"/>
    </source>
</evidence>
<dbReference type="Proteomes" id="UP001053296">
    <property type="component" value="Chromosome"/>
</dbReference>
<evidence type="ECO:0000313" key="1">
    <source>
        <dbReference type="EMBL" id="BCS89983.1"/>
    </source>
</evidence>